<sequence>MKKVFTILALIAAILAIIFSVLPISNLAIFPSVIGLLFVIIAFYLSKKSGDIKKIIQFIFLLIIMALGITTYKAIFMETKVASTKVLEATETKLEEEAIEELEDLDIEDIEIENTNIENISTDK</sequence>
<feature type="transmembrane region" description="Helical" evidence="1">
    <location>
        <begin position="30"/>
        <end position="46"/>
    </location>
</feature>
<keyword evidence="1" id="KW-1133">Transmembrane helix</keyword>
<dbReference type="Proteomes" id="UP001501433">
    <property type="component" value="Unassembled WGS sequence"/>
</dbReference>
<keyword evidence="3" id="KW-1185">Reference proteome</keyword>
<evidence type="ECO:0000256" key="1">
    <source>
        <dbReference type="SAM" id="Phobius"/>
    </source>
</evidence>
<reference evidence="3" key="1">
    <citation type="journal article" date="2019" name="Int. J. Syst. Evol. Microbiol.">
        <title>The Global Catalogue of Microorganisms (GCM) 10K type strain sequencing project: providing services to taxonomists for standard genome sequencing and annotation.</title>
        <authorList>
            <consortium name="The Broad Institute Genomics Platform"/>
            <consortium name="The Broad Institute Genome Sequencing Center for Infectious Disease"/>
            <person name="Wu L."/>
            <person name="Ma J."/>
        </authorList>
    </citation>
    <scope>NUCLEOTIDE SEQUENCE [LARGE SCALE GENOMIC DNA]</scope>
    <source>
        <strain evidence="3">JCM 18325</strain>
    </source>
</reference>
<feature type="transmembrane region" description="Helical" evidence="1">
    <location>
        <begin position="58"/>
        <end position="76"/>
    </location>
</feature>
<name>A0ABP9CFR1_9FLAO</name>
<dbReference type="EMBL" id="BAABJW010000002">
    <property type="protein sequence ID" value="GAA4807312.1"/>
    <property type="molecule type" value="Genomic_DNA"/>
</dbReference>
<evidence type="ECO:0000313" key="2">
    <source>
        <dbReference type="EMBL" id="GAA4807312.1"/>
    </source>
</evidence>
<keyword evidence="1" id="KW-0812">Transmembrane</keyword>
<evidence type="ECO:0008006" key="4">
    <source>
        <dbReference type="Google" id="ProtNLM"/>
    </source>
</evidence>
<dbReference type="RefSeq" id="WP_345276079.1">
    <property type="nucleotide sequence ID" value="NZ_BAABJW010000002.1"/>
</dbReference>
<proteinExistence type="predicted"/>
<organism evidence="2 3">
    <name type="scientific">Litoribaculum gwangyangense</name>
    <dbReference type="NCBI Taxonomy" id="1130722"/>
    <lineage>
        <taxon>Bacteria</taxon>
        <taxon>Pseudomonadati</taxon>
        <taxon>Bacteroidota</taxon>
        <taxon>Flavobacteriia</taxon>
        <taxon>Flavobacteriales</taxon>
        <taxon>Flavobacteriaceae</taxon>
        <taxon>Litoribaculum</taxon>
    </lineage>
</organism>
<gene>
    <name evidence="2" type="ORF">GCM10023330_12300</name>
</gene>
<accession>A0ABP9CFR1</accession>
<keyword evidence="1" id="KW-0472">Membrane</keyword>
<protein>
    <recommendedName>
        <fullName evidence="4">FUSC family protein</fullName>
    </recommendedName>
</protein>
<evidence type="ECO:0000313" key="3">
    <source>
        <dbReference type="Proteomes" id="UP001501433"/>
    </source>
</evidence>
<comment type="caution">
    <text evidence="2">The sequence shown here is derived from an EMBL/GenBank/DDBJ whole genome shotgun (WGS) entry which is preliminary data.</text>
</comment>